<evidence type="ECO:0000313" key="3">
    <source>
        <dbReference type="EMBL" id="UWZ54937.1"/>
    </source>
</evidence>
<dbReference type="PANTHER" id="PTHR35526:SF3">
    <property type="entry name" value="ANTI-SIGMA-F FACTOR RSBW"/>
    <property type="match status" value="1"/>
</dbReference>
<dbReference type="CDD" id="cd16936">
    <property type="entry name" value="HATPase_RsbW-like"/>
    <property type="match status" value="1"/>
</dbReference>
<keyword evidence="1" id="KW-0723">Serine/threonine-protein kinase</keyword>
<dbReference type="Proteomes" id="UP001058003">
    <property type="component" value="Chromosome"/>
</dbReference>
<dbReference type="Gene3D" id="3.30.565.10">
    <property type="entry name" value="Histidine kinase-like ATPase, C-terminal domain"/>
    <property type="match status" value="1"/>
</dbReference>
<keyword evidence="1" id="KW-0418">Kinase</keyword>
<dbReference type="GO" id="GO:0005524">
    <property type="term" value="F:ATP binding"/>
    <property type="evidence" value="ECO:0007669"/>
    <property type="project" value="UniProtKB-KW"/>
</dbReference>
<dbReference type="PANTHER" id="PTHR35526">
    <property type="entry name" value="ANTI-SIGMA-F FACTOR RSBW-RELATED"/>
    <property type="match status" value="1"/>
</dbReference>
<organism evidence="3 4">
    <name type="scientific">Dactylosporangium aurantiacum</name>
    <dbReference type="NCBI Taxonomy" id="35754"/>
    <lineage>
        <taxon>Bacteria</taxon>
        <taxon>Bacillati</taxon>
        <taxon>Actinomycetota</taxon>
        <taxon>Actinomycetes</taxon>
        <taxon>Micromonosporales</taxon>
        <taxon>Micromonosporaceae</taxon>
        <taxon>Dactylosporangium</taxon>
    </lineage>
</organism>
<keyword evidence="1" id="KW-0808">Transferase</keyword>
<accession>A0A9Q9IJ93</accession>
<protein>
    <submittedName>
        <fullName evidence="3">ATP-binding protein</fullName>
    </submittedName>
</protein>
<dbReference type="InterPro" id="IPR003594">
    <property type="entry name" value="HATPase_dom"/>
</dbReference>
<keyword evidence="3" id="KW-0067">ATP-binding</keyword>
<keyword evidence="3" id="KW-0547">Nucleotide-binding</keyword>
<dbReference type="Pfam" id="PF13581">
    <property type="entry name" value="HATPase_c_2"/>
    <property type="match status" value="1"/>
</dbReference>
<reference evidence="3" key="1">
    <citation type="submission" date="2021-04" db="EMBL/GenBank/DDBJ databases">
        <title>Dactylosporangium aurantiacum NRRL B-8018 full assembly.</title>
        <authorList>
            <person name="Hartkoorn R.C."/>
            <person name="Beaudoing E."/>
            <person name="Hot D."/>
        </authorList>
    </citation>
    <scope>NUCLEOTIDE SEQUENCE</scope>
    <source>
        <strain evidence="3">NRRL B-8018</strain>
    </source>
</reference>
<evidence type="ECO:0000313" key="4">
    <source>
        <dbReference type="Proteomes" id="UP001058003"/>
    </source>
</evidence>
<dbReference type="InterPro" id="IPR036890">
    <property type="entry name" value="HATPase_C_sf"/>
</dbReference>
<evidence type="ECO:0000256" key="1">
    <source>
        <dbReference type="ARBA" id="ARBA00022527"/>
    </source>
</evidence>
<dbReference type="EMBL" id="CP073767">
    <property type="protein sequence ID" value="UWZ54937.1"/>
    <property type="molecule type" value="Genomic_DNA"/>
</dbReference>
<keyword evidence="4" id="KW-1185">Reference proteome</keyword>
<name>A0A9Q9IJ93_9ACTN</name>
<dbReference type="AlphaFoldDB" id="A0A9Q9IJ93"/>
<gene>
    <name evidence="3" type="ORF">Daura_01185</name>
</gene>
<dbReference type="RefSeq" id="WP_033363233.1">
    <property type="nucleotide sequence ID" value="NZ_CP073767.1"/>
</dbReference>
<dbReference type="OrthoDB" id="3399481at2"/>
<dbReference type="InterPro" id="IPR050267">
    <property type="entry name" value="Anti-sigma-factor_SerPK"/>
</dbReference>
<dbReference type="KEGG" id="daur:Daura_01185"/>
<evidence type="ECO:0000259" key="2">
    <source>
        <dbReference type="Pfam" id="PF13581"/>
    </source>
</evidence>
<dbReference type="GO" id="GO:0004674">
    <property type="term" value="F:protein serine/threonine kinase activity"/>
    <property type="evidence" value="ECO:0007669"/>
    <property type="project" value="UniProtKB-KW"/>
</dbReference>
<feature type="domain" description="Histidine kinase/HSP90-like ATPase" evidence="2">
    <location>
        <begin position="8"/>
        <end position="155"/>
    </location>
</feature>
<sequence>MPTVRLSFSPAAAHVRTARLVGVAVARRAGVSEELLEEVRLAIGEACSRAVALHRSHGLDDLVDVAMADGDRFTVRVVDRAANGAMVARLAGEAGDENSVMVLSDPALPLTTPPELLAEEAVAARMGLALLAGLVDDLNVSELAEGVGTEVRMSWPLERPTE</sequence>
<proteinExistence type="predicted"/>